<dbReference type="OrthoDB" id="412680at2759"/>
<feature type="chain" id="PRO_5035727707" description="A disintegrin and metalloproteinase with thrombospondin motifs 7" evidence="21">
    <location>
        <begin position="20"/>
        <end position="1680"/>
    </location>
</feature>
<dbReference type="InterPro" id="IPR050439">
    <property type="entry name" value="ADAMTS_ADAMTS-like"/>
</dbReference>
<dbReference type="InterPro" id="IPR036383">
    <property type="entry name" value="TSP1_rpt_sf"/>
</dbReference>
<dbReference type="InterPro" id="IPR001590">
    <property type="entry name" value="Peptidase_M12B"/>
</dbReference>
<dbReference type="FunFam" id="2.20.100.10:FF:000005">
    <property type="entry name" value="ADAM metallopeptidase with thrombospondin type 1 motif 9"/>
    <property type="match status" value="4"/>
</dbReference>
<keyword evidence="5" id="KW-0165">Cleavage on pair of basic residues</keyword>
<dbReference type="FunFam" id="2.20.100.10:FF:000001">
    <property type="entry name" value="semaphorin-5A isoform X1"/>
    <property type="match status" value="1"/>
</dbReference>
<evidence type="ECO:0000256" key="17">
    <source>
        <dbReference type="PIRSR" id="PIRSR613273-2"/>
    </source>
</evidence>
<feature type="disulfide bond" evidence="18">
    <location>
        <begin position="502"/>
        <end position="513"/>
    </location>
</feature>
<dbReference type="FunFam" id="3.40.1620.60:FF:000004">
    <property type="entry name" value="A disintegrin and metalloproteinase with thrombospondin motifs 12"/>
    <property type="match status" value="1"/>
</dbReference>
<evidence type="ECO:0000256" key="13">
    <source>
        <dbReference type="ARBA" id="ARBA00023157"/>
    </source>
</evidence>
<feature type="disulfide bond" evidence="18">
    <location>
        <begin position="352"/>
        <end position="433"/>
    </location>
</feature>
<dbReference type="InterPro" id="IPR045371">
    <property type="entry name" value="ADAMTS_CR_3"/>
</dbReference>
<feature type="disulfide bond" evidence="18">
    <location>
        <begin position="333"/>
        <end position="340"/>
    </location>
</feature>
<keyword evidence="25" id="KW-1185">Reference proteome</keyword>
<dbReference type="PANTHER" id="PTHR13723">
    <property type="entry name" value="ADAMTS A DISINTEGRIN AND METALLOPROTEASE WITH THROMBOSPONDIN MOTIFS PROTEASE"/>
    <property type="match status" value="1"/>
</dbReference>
<dbReference type="PRINTS" id="PR01857">
    <property type="entry name" value="ADAMTSFAMILY"/>
</dbReference>
<feature type="disulfide bond" evidence="18">
    <location>
        <begin position="478"/>
        <end position="508"/>
    </location>
</feature>
<evidence type="ECO:0000256" key="4">
    <source>
        <dbReference type="ARBA" id="ARBA00022670"/>
    </source>
</evidence>
<feature type="binding site" evidence="17">
    <location>
        <position position="433"/>
    </location>
    <ligand>
        <name>Ca(2+)</name>
        <dbReference type="ChEBI" id="CHEBI:29108"/>
        <label>1</label>
    </ligand>
</feature>
<dbReference type="PROSITE" id="PS50092">
    <property type="entry name" value="TSP1"/>
    <property type="match status" value="8"/>
</dbReference>
<evidence type="ECO:0000256" key="9">
    <source>
        <dbReference type="ARBA" id="ARBA00022801"/>
    </source>
</evidence>
<feature type="signal peptide" evidence="21">
    <location>
        <begin position="1"/>
        <end position="19"/>
    </location>
</feature>
<dbReference type="Proteomes" id="UP000812440">
    <property type="component" value="Chromosome 3"/>
</dbReference>
<feature type="compositionally biased region" description="Basic and acidic residues" evidence="20">
    <location>
        <begin position="1254"/>
        <end position="1264"/>
    </location>
</feature>
<evidence type="ECO:0000256" key="12">
    <source>
        <dbReference type="ARBA" id="ARBA00023145"/>
    </source>
</evidence>
<comment type="caution">
    <text evidence="19">Lacks conserved residue(s) required for the propagation of feature annotation.</text>
</comment>
<dbReference type="CDD" id="cd04273">
    <property type="entry name" value="ZnMc_ADAMTS_like"/>
    <property type="match status" value="1"/>
</dbReference>
<dbReference type="InterPro" id="IPR013273">
    <property type="entry name" value="ADAMTS/ADAMTS-like"/>
</dbReference>
<evidence type="ECO:0000256" key="5">
    <source>
        <dbReference type="ARBA" id="ARBA00022685"/>
    </source>
</evidence>
<evidence type="ECO:0000256" key="18">
    <source>
        <dbReference type="PIRSR" id="PIRSR613273-3"/>
    </source>
</evidence>
<dbReference type="Pfam" id="PF01421">
    <property type="entry name" value="Reprolysin"/>
    <property type="match status" value="1"/>
</dbReference>
<dbReference type="Pfam" id="PF17771">
    <property type="entry name" value="ADAMTS_CR_2"/>
    <property type="match status" value="1"/>
</dbReference>
<evidence type="ECO:0000256" key="11">
    <source>
        <dbReference type="ARBA" id="ARBA00023049"/>
    </source>
</evidence>
<evidence type="ECO:0000256" key="21">
    <source>
        <dbReference type="SAM" id="SignalP"/>
    </source>
</evidence>
<feature type="disulfide bond" evidence="18">
    <location>
        <begin position="551"/>
        <end position="563"/>
    </location>
</feature>
<feature type="binding site" evidence="17">
    <location>
        <position position="322"/>
    </location>
    <ligand>
        <name>Ca(2+)</name>
        <dbReference type="ChEBI" id="CHEBI:29108"/>
        <label>1</label>
    </ligand>
</feature>
<feature type="region of interest" description="Disordered" evidence="20">
    <location>
        <begin position="1222"/>
        <end position="1267"/>
    </location>
</feature>
<keyword evidence="6 17" id="KW-0479">Metal-binding</keyword>
<feature type="disulfide bond" evidence="18">
    <location>
        <begin position="540"/>
        <end position="578"/>
    </location>
</feature>
<protein>
    <recommendedName>
        <fullName evidence="26">A disintegrin and metalloproteinase with thrombospondin motifs 7</fullName>
    </recommendedName>
</protein>
<feature type="active site" evidence="16 19">
    <location>
        <position position="375"/>
    </location>
</feature>
<keyword evidence="8" id="KW-0677">Repeat</keyword>
<feature type="binding site" evidence="17 19">
    <location>
        <position position="378"/>
    </location>
    <ligand>
        <name>Zn(2+)</name>
        <dbReference type="ChEBI" id="CHEBI:29105"/>
        <note>catalytic</note>
    </ligand>
</feature>
<feature type="binding site" evidence="17 19">
    <location>
        <position position="374"/>
    </location>
    <ligand>
        <name>Zn(2+)</name>
        <dbReference type="ChEBI" id="CHEBI:29105"/>
        <note>catalytic</note>
    </ligand>
</feature>
<dbReference type="GO" id="GO:0004222">
    <property type="term" value="F:metalloendopeptidase activity"/>
    <property type="evidence" value="ECO:0007669"/>
    <property type="project" value="InterPro"/>
</dbReference>
<gene>
    <name evidence="24" type="ORF">GDO86_006527</name>
</gene>
<comment type="subunit">
    <text evidence="15">Interacts with COMP.</text>
</comment>
<evidence type="ECO:0000313" key="25">
    <source>
        <dbReference type="Proteomes" id="UP000812440"/>
    </source>
</evidence>
<evidence type="ECO:0000256" key="14">
    <source>
        <dbReference type="ARBA" id="ARBA00023180"/>
    </source>
</evidence>
<feature type="region of interest" description="Disordered" evidence="20">
    <location>
        <begin position="1011"/>
        <end position="1037"/>
    </location>
</feature>
<feature type="binding site" evidence="17">
    <location>
        <position position="231"/>
    </location>
    <ligand>
        <name>Ca(2+)</name>
        <dbReference type="ChEBI" id="CHEBI:29108"/>
        <label>1</label>
    </ligand>
</feature>
<proteinExistence type="predicted"/>
<feature type="domain" description="Peptidase M12B" evidence="22">
    <location>
        <begin position="228"/>
        <end position="438"/>
    </location>
</feature>
<evidence type="ECO:0008006" key="26">
    <source>
        <dbReference type="Google" id="ProtNLM"/>
    </source>
</evidence>
<dbReference type="Gene3D" id="2.60.120.830">
    <property type="match status" value="1"/>
</dbReference>
<evidence type="ECO:0000256" key="16">
    <source>
        <dbReference type="PIRSR" id="PIRSR613273-1"/>
    </source>
</evidence>
<dbReference type="PANTHER" id="PTHR13723:SF142">
    <property type="entry name" value="A DISINTEGRIN AND METALLOPROTEINASE WITH THROMBOSPONDIN MOTIFS 7"/>
    <property type="match status" value="1"/>
</dbReference>
<dbReference type="EMBL" id="JAACNH010000006">
    <property type="protein sequence ID" value="KAG8440824.1"/>
    <property type="molecule type" value="Genomic_DNA"/>
</dbReference>
<dbReference type="Pfam" id="PF19030">
    <property type="entry name" value="TSP1_ADAMTS"/>
    <property type="match status" value="7"/>
</dbReference>
<feature type="disulfide bond" evidence="18">
    <location>
        <begin position="460"/>
        <end position="483"/>
    </location>
</feature>
<dbReference type="FunFam" id="2.60.120.830:FF:000001">
    <property type="entry name" value="A disintegrin and metalloproteinase with thrombospondin motifs 1"/>
    <property type="match status" value="1"/>
</dbReference>
<feature type="binding site" description="in inhibited form" evidence="17">
    <location>
        <position position="188"/>
    </location>
    <ligand>
        <name>Zn(2+)</name>
        <dbReference type="ChEBI" id="CHEBI:29105"/>
        <note>catalytic</note>
    </ligand>
</feature>
<keyword evidence="2" id="KW-0964">Secreted</keyword>
<feature type="domain" description="PLAC" evidence="23">
    <location>
        <begin position="1626"/>
        <end position="1666"/>
    </location>
</feature>
<feature type="binding site" evidence="17">
    <location>
        <position position="436"/>
    </location>
    <ligand>
        <name>Ca(2+)</name>
        <dbReference type="ChEBI" id="CHEBI:29108"/>
        <label>1</label>
    </ligand>
</feature>
<keyword evidence="10 17" id="KW-0862">Zinc</keyword>
<keyword evidence="7 21" id="KW-0732">Signal</keyword>
<evidence type="ECO:0000313" key="24">
    <source>
        <dbReference type="EMBL" id="KAG8440824.1"/>
    </source>
</evidence>
<evidence type="ECO:0000256" key="3">
    <source>
        <dbReference type="ARBA" id="ARBA00022530"/>
    </source>
</evidence>
<evidence type="ECO:0000256" key="19">
    <source>
        <dbReference type="PROSITE-ProRule" id="PRU00276"/>
    </source>
</evidence>
<dbReference type="PROSITE" id="PS50900">
    <property type="entry name" value="PLAC"/>
    <property type="match status" value="1"/>
</dbReference>
<feature type="disulfide bond" evidence="18">
    <location>
        <begin position="391"/>
        <end position="417"/>
    </location>
</feature>
<keyword evidence="17" id="KW-0106">Calcium</keyword>
<keyword evidence="9" id="KW-0378">Hydrolase</keyword>
<dbReference type="Pfam" id="PF19236">
    <property type="entry name" value="ADAMTS_CR_3"/>
    <property type="match status" value="1"/>
</dbReference>
<dbReference type="PROSITE" id="PS50215">
    <property type="entry name" value="ADAM_MEPRO"/>
    <property type="match status" value="1"/>
</dbReference>
<dbReference type="Gene3D" id="3.40.390.10">
    <property type="entry name" value="Collagenase (Catalytic Domain)"/>
    <property type="match status" value="1"/>
</dbReference>
<comment type="caution">
    <text evidence="24">The sequence shown here is derived from an EMBL/GenBank/DDBJ whole genome shotgun (WGS) entry which is preliminary data.</text>
</comment>
<feature type="binding site" evidence="17">
    <location>
        <position position="231"/>
    </location>
    <ligand>
        <name>Ca(2+)</name>
        <dbReference type="ChEBI" id="CHEBI:29108"/>
        <label>2</label>
    </ligand>
</feature>
<organism evidence="24 25">
    <name type="scientific">Hymenochirus boettgeri</name>
    <name type="common">Congo dwarf clawed frog</name>
    <dbReference type="NCBI Taxonomy" id="247094"/>
    <lineage>
        <taxon>Eukaryota</taxon>
        <taxon>Metazoa</taxon>
        <taxon>Chordata</taxon>
        <taxon>Craniata</taxon>
        <taxon>Vertebrata</taxon>
        <taxon>Euteleostomi</taxon>
        <taxon>Amphibia</taxon>
        <taxon>Batrachia</taxon>
        <taxon>Anura</taxon>
        <taxon>Pipoidea</taxon>
        <taxon>Pipidae</taxon>
        <taxon>Pipinae</taxon>
        <taxon>Hymenochirus</taxon>
    </lineage>
</organism>
<dbReference type="FunFam" id="3.40.390.10:FF:000001">
    <property type="entry name" value="A disintegrin and metalloproteinase with thrombospondin motifs 1"/>
    <property type="match status" value="1"/>
</dbReference>
<feature type="binding site" evidence="17 19">
    <location>
        <position position="384"/>
    </location>
    <ligand>
        <name>Zn(2+)</name>
        <dbReference type="ChEBI" id="CHEBI:29105"/>
        <note>catalytic</note>
    </ligand>
</feature>
<feature type="disulfide bond" evidence="18">
    <location>
        <begin position="304"/>
        <end position="358"/>
    </location>
</feature>
<evidence type="ECO:0000256" key="20">
    <source>
        <dbReference type="SAM" id="MobiDB-lite"/>
    </source>
</evidence>
<reference evidence="24" key="1">
    <citation type="thesis" date="2020" institute="ProQuest LLC" country="789 East Eisenhower Parkway, Ann Arbor, MI, USA">
        <title>Comparative Genomics and Chromosome Evolution.</title>
        <authorList>
            <person name="Mudd A.B."/>
        </authorList>
    </citation>
    <scope>NUCLEOTIDE SEQUENCE</scope>
    <source>
        <strain evidence="24">Female2</strain>
        <tissue evidence="24">Blood</tissue>
    </source>
</reference>
<dbReference type="Gene3D" id="2.20.100.10">
    <property type="entry name" value="Thrombospondin type-1 (TSP1) repeat"/>
    <property type="match status" value="7"/>
</dbReference>
<keyword evidence="12" id="KW-0865">Zymogen</keyword>
<feature type="region of interest" description="Disordered" evidence="20">
    <location>
        <begin position="1290"/>
        <end position="1310"/>
    </location>
</feature>
<evidence type="ECO:0000256" key="10">
    <source>
        <dbReference type="ARBA" id="ARBA00022833"/>
    </source>
</evidence>
<dbReference type="GO" id="GO:0031012">
    <property type="term" value="C:extracellular matrix"/>
    <property type="evidence" value="ECO:0007669"/>
    <property type="project" value="TreeGrafter"/>
</dbReference>
<dbReference type="Pfam" id="PF00090">
    <property type="entry name" value="TSP_1"/>
    <property type="match status" value="1"/>
</dbReference>
<evidence type="ECO:0000256" key="15">
    <source>
        <dbReference type="ARBA" id="ARBA00062682"/>
    </source>
</evidence>
<evidence type="ECO:0000256" key="8">
    <source>
        <dbReference type="ARBA" id="ARBA00022737"/>
    </source>
</evidence>
<keyword evidence="11" id="KW-0482">Metalloprotease</keyword>
<keyword evidence="3" id="KW-0272">Extracellular matrix</keyword>
<comment type="cofactor">
    <cofactor evidence="17">
        <name>Zn(2+)</name>
        <dbReference type="ChEBI" id="CHEBI:29105"/>
    </cofactor>
    <text evidence="17">Binds 1 zinc ion per subunit.</text>
</comment>
<evidence type="ECO:0000259" key="23">
    <source>
        <dbReference type="PROSITE" id="PS50900"/>
    </source>
</evidence>
<dbReference type="GO" id="GO:0030198">
    <property type="term" value="P:extracellular matrix organization"/>
    <property type="evidence" value="ECO:0007669"/>
    <property type="project" value="InterPro"/>
</dbReference>
<feature type="binding site" evidence="17">
    <location>
        <position position="436"/>
    </location>
    <ligand>
        <name>Ca(2+)</name>
        <dbReference type="ChEBI" id="CHEBI:29108"/>
        <label>2</label>
    </ligand>
</feature>
<keyword evidence="13 18" id="KW-1015">Disulfide bond</keyword>
<dbReference type="Pfam" id="PF05986">
    <property type="entry name" value="ADAMTS_spacer1"/>
    <property type="match status" value="1"/>
</dbReference>
<dbReference type="InterPro" id="IPR024079">
    <property type="entry name" value="MetalloPept_cat_dom_sf"/>
</dbReference>
<dbReference type="InterPro" id="IPR010294">
    <property type="entry name" value="ADAMTS_spacer1"/>
</dbReference>
<name>A0A8T2JBG3_9PIPI</name>
<dbReference type="InterPro" id="IPR041645">
    <property type="entry name" value="ADAMTS_CR_2"/>
</dbReference>
<evidence type="ECO:0000256" key="7">
    <source>
        <dbReference type="ARBA" id="ARBA00022729"/>
    </source>
</evidence>
<dbReference type="InterPro" id="IPR002870">
    <property type="entry name" value="Peptidase_M12B_N"/>
</dbReference>
<dbReference type="InterPro" id="IPR010909">
    <property type="entry name" value="PLAC"/>
</dbReference>
<dbReference type="Pfam" id="PF01562">
    <property type="entry name" value="Pep_M12B_propep"/>
    <property type="match status" value="1"/>
</dbReference>
<evidence type="ECO:0000256" key="6">
    <source>
        <dbReference type="ARBA" id="ARBA00022723"/>
    </source>
</evidence>
<dbReference type="Gene3D" id="3.40.1620.60">
    <property type="match status" value="1"/>
</dbReference>
<keyword evidence="14" id="KW-0325">Glycoprotein</keyword>
<keyword evidence="4" id="KW-0645">Protease</keyword>
<evidence type="ECO:0000256" key="1">
    <source>
        <dbReference type="ARBA" id="ARBA00004498"/>
    </source>
</evidence>
<dbReference type="SUPFAM" id="SSF82895">
    <property type="entry name" value="TSP-1 type 1 repeat"/>
    <property type="match status" value="8"/>
</dbReference>
<evidence type="ECO:0000259" key="22">
    <source>
        <dbReference type="PROSITE" id="PS50215"/>
    </source>
</evidence>
<dbReference type="GO" id="GO:0046872">
    <property type="term" value="F:metal ion binding"/>
    <property type="evidence" value="ECO:0007669"/>
    <property type="project" value="UniProtKB-KW"/>
</dbReference>
<dbReference type="SUPFAM" id="SSF55486">
    <property type="entry name" value="Metalloproteases ('zincins'), catalytic domain"/>
    <property type="match status" value="1"/>
</dbReference>
<dbReference type="InterPro" id="IPR000884">
    <property type="entry name" value="TSP1_rpt"/>
</dbReference>
<comment type="subcellular location">
    <subcellularLocation>
        <location evidence="1">Secreted</location>
        <location evidence="1">Extracellular space</location>
        <location evidence="1">Extracellular matrix</location>
    </subcellularLocation>
</comment>
<sequence>MNKMWTMLLFCLGLQVAVSDIPFTIPLDLNVVHPVRVDERGSFLSYDLLPRFLKKRGLSPQTSSSTYYEITYQGAELIFNLSQNLDLLAPGFVSEWHSGGIREARIHRQPISSCHMKGDVQTQHHYMGNAAISICSGLKGVFQLADEDFLIEPLAVTMPLSDDAMPHRIYRRDTRVSSSQEWMENVSCGVQDQNSQEKWDRRRARWEEQQKREHKERRIRTRSISKEKWVETLVVADHKMVEYHGTDNVENYVLTVMNMVAGLFHDASIGNRINIVIVRLILLESEEEDLKISHHADKTLRNFCKWQKNLNMKGEDHPQHHDVAVLLTRKDICAAMNRPCETLGLSHVSGMCQPHRSCNINEDTGLPTAFTVTHELGHSFGVQHDGSGNDCEPKGKRPHIMSPQLLYDTSPLTWSRCSRDYITRFLDRGWGLCLDDSPSKERLDFPSVPPGVLYDVSHQCRLQYGSSSSFCRDIDNVCNTLWCSVGSTCHSKLDAAVDGTNCGLNKWCFNGNCVPIGQHPSPTDGSWGSWNSWSSCTRSCGAGIQCAERHCTNPIPRYGGRYCLGERKRFRVCNVMSCPSNTPSFRHVQCSHFNSVPYKGKLHQWTPVTNNMYPCELYCQSEEMMIAEKLLDAVIDGTPCFEGNTSRDMCINGICKNVGCDHEIDSNAVEDRCGVCHGDDSTCHTVQKTFEDSDGLGYVDIGLIPPGAREIRIEEVAEAGNFLALRSEDPEKYFLNGMWTIQWNGDYDVAGTTFTYTRTGNLENLTAPGPTYEPVWIQLLFQEKNPGVRYQYTIRLDQDNSNEIPLPEFAWRYGTWTECSATCGSGVQRQLVHCVEKMAGLVEERYCDFLTRPDDRQRSCNEEPCPPRWWVGEWQQCSTTCGWGGLQKRTVLCIQRVGLEEQRALQPADCQHLPRPEANIPCNHYIPCPAIWHHGNWSECSVSCGEGVQYREVYCNNSTEGTTCDPSARPMHRRACILASCPVNPYYNPSDWTGSGASNRDIFNGIFPVRPRAPSNPHHDREENFISEGDYSSAGEGGYGKRGNSFVDDFYYDYNFINFHEDLSYDPAEDKNINGDQLGDIPVKDLPTKPSFVEDFVTLNESHYKESTQSSIKQNASLHYVSTDSSVVLSEDQFPNSLENPNQDVVNYITEHPTLDVYVSQTESPSTYTASYPFEEFTVSSPSFPIFELPLYNKSESTPDQSHDDSKLSVFDFSSNLKQENSSHSLVKVKEETESETTSNPLKELTVSPLPELSQDHTTDEKSPEITLLDDISAENIVLDTSQDSLPSFSPSTKLHFSSSSESETRFSSERNIVSTEPIVAPKDSWSPMSTTFKLPVGTEQVHVSSVTPFTSLYITRVTDKLVASTVTSNADNYGDRISHHLKILEERTTVSTSTSSIENESSRNGHWDVGSWSECSTSCGLGAMWRSVDCRAGENGTCNPDSMPAPAHRCYLRPCASWTVGNWSKCSQNCGNGIKMRDVHCVDNRDKRLLRPFHCQSTHYKPRGQFPCYEQPCMEWYVSSWRECSEECGGGIQERLVTCPQNGLCNENLKPNGTRSCNKHHCTKWAVGPWGQCTASCEGGIQRRQVKCLNLHTGETEEDNNLCDHEPWPENVQKCNPQDCQQSQNNVSCSRDRLSFSFCRKLKRLSHCSLLTVQAQCCHTCQSYILGTQELRNQQLSLR</sequence>
<dbReference type="GO" id="GO:0006508">
    <property type="term" value="P:proteolysis"/>
    <property type="evidence" value="ECO:0007669"/>
    <property type="project" value="UniProtKB-KW"/>
</dbReference>
<accession>A0A8T2JBG3</accession>
<feature type="disulfide bond" evidence="18">
    <location>
        <begin position="471"/>
        <end position="489"/>
    </location>
</feature>
<dbReference type="SMART" id="SM00209">
    <property type="entry name" value="TSP1"/>
    <property type="match status" value="8"/>
</dbReference>
<evidence type="ECO:0000256" key="2">
    <source>
        <dbReference type="ARBA" id="ARBA00022525"/>
    </source>
</evidence>
<feature type="disulfide bond" evidence="18">
    <location>
        <begin position="536"/>
        <end position="573"/>
    </location>
</feature>